<feature type="compositionally biased region" description="Acidic residues" evidence="4">
    <location>
        <begin position="1"/>
        <end position="18"/>
    </location>
</feature>
<dbReference type="Pfam" id="PF00076">
    <property type="entry name" value="RRM_1"/>
    <property type="match status" value="2"/>
</dbReference>
<feature type="compositionally biased region" description="Basic and acidic residues" evidence="4">
    <location>
        <begin position="511"/>
        <end position="545"/>
    </location>
</feature>
<evidence type="ECO:0000256" key="4">
    <source>
        <dbReference type="SAM" id="MobiDB-lite"/>
    </source>
</evidence>
<dbReference type="CDD" id="cd12577">
    <property type="entry name" value="RRM1_Hrp1p"/>
    <property type="match status" value="1"/>
</dbReference>
<dbReference type="InterPro" id="IPR035979">
    <property type="entry name" value="RBD_domain_sf"/>
</dbReference>
<dbReference type="PANTHER" id="PTHR48032:SF6">
    <property type="entry name" value="RNA-BINDING (RRM_RBD_RNP MOTIFS) FAMILY PROTEIN"/>
    <property type="match status" value="1"/>
</dbReference>
<evidence type="ECO:0000256" key="2">
    <source>
        <dbReference type="ARBA" id="ARBA00022884"/>
    </source>
</evidence>
<feature type="compositionally biased region" description="Low complexity" evidence="4">
    <location>
        <begin position="90"/>
        <end position="123"/>
    </location>
</feature>
<dbReference type="STRING" id="1245769.A0A0C7MXH4"/>
<keyword evidence="1" id="KW-0677">Repeat</keyword>
<feature type="compositionally biased region" description="Polar residues" evidence="4">
    <location>
        <begin position="124"/>
        <end position="135"/>
    </location>
</feature>
<evidence type="ECO:0000313" key="6">
    <source>
        <dbReference type="EMBL" id="CEP62399.1"/>
    </source>
</evidence>
<dbReference type="GO" id="GO:0003729">
    <property type="term" value="F:mRNA binding"/>
    <property type="evidence" value="ECO:0007669"/>
    <property type="project" value="TreeGrafter"/>
</dbReference>
<feature type="compositionally biased region" description="Basic and acidic residues" evidence="4">
    <location>
        <begin position="484"/>
        <end position="493"/>
    </location>
</feature>
<dbReference type="PANTHER" id="PTHR48032">
    <property type="entry name" value="RNA-BINDING PROTEIN MUSASHI HOMOLOG RBP6"/>
    <property type="match status" value="1"/>
</dbReference>
<feature type="region of interest" description="Disordered" evidence="4">
    <location>
        <begin position="442"/>
        <end position="582"/>
    </location>
</feature>
<dbReference type="SUPFAM" id="SSF54928">
    <property type="entry name" value="RNA-binding domain, RBD"/>
    <property type="match status" value="2"/>
</dbReference>
<dbReference type="GeneID" id="34685868"/>
<dbReference type="HOGENOM" id="CLU_012062_0_2_1"/>
<evidence type="ECO:0000256" key="3">
    <source>
        <dbReference type="PROSITE-ProRule" id="PRU00176"/>
    </source>
</evidence>
<feature type="compositionally biased region" description="Polar residues" evidence="4">
    <location>
        <begin position="40"/>
        <end position="59"/>
    </location>
</feature>
<dbReference type="AlphaFoldDB" id="A0A0C7MXH4"/>
<dbReference type="FunFam" id="3.30.70.330:FF:000025">
    <property type="entry name" value="RNA-binding protein Musashi homolog 2 isoform X1"/>
    <property type="match status" value="1"/>
</dbReference>
<dbReference type="InterPro" id="IPR000504">
    <property type="entry name" value="RRM_dom"/>
</dbReference>
<reference evidence="6 7" key="1">
    <citation type="submission" date="2014-12" db="EMBL/GenBank/DDBJ databases">
        <authorList>
            <person name="Neuveglise Cecile"/>
        </authorList>
    </citation>
    <scope>NUCLEOTIDE SEQUENCE [LARGE SCALE GENOMIC DNA]</scope>
    <source>
        <strain evidence="6 7">CBS 12615</strain>
    </source>
</reference>
<feature type="compositionally biased region" description="Gly residues" evidence="4">
    <location>
        <begin position="558"/>
        <end position="567"/>
    </location>
</feature>
<feature type="compositionally biased region" description="Low complexity" evidence="4">
    <location>
        <begin position="144"/>
        <end position="161"/>
    </location>
</feature>
<dbReference type="OrthoDB" id="1875751at2759"/>
<dbReference type="Proteomes" id="UP000054304">
    <property type="component" value="Unassembled WGS sequence"/>
</dbReference>
<dbReference type="EMBL" id="LN736364">
    <property type="protein sequence ID" value="CEP62399.1"/>
    <property type="molecule type" value="Genomic_DNA"/>
</dbReference>
<feature type="compositionally biased region" description="Low complexity" evidence="4">
    <location>
        <begin position="442"/>
        <end position="459"/>
    </location>
</feature>
<feature type="region of interest" description="Disordered" evidence="4">
    <location>
        <begin position="1"/>
        <end position="72"/>
    </location>
</feature>
<evidence type="ECO:0000259" key="5">
    <source>
        <dbReference type="PROSITE" id="PS50102"/>
    </source>
</evidence>
<dbReference type="RefSeq" id="XP_022628625.1">
    <property type="nucleotide sequence ID" value="XM_022772286.1"/>
</dbReference>
<dbReference type="InterPro" id="IPR012677">
    <property type="entry name" value="Nucleotide-bd_a/b_plait_sf"/>
</dbReference>
<dbReference type="SMART" id="SM00360">
    <property type="entry name" value="RRM"/>
    <property type="match status" value="2"/>
</dbReference>
<proteinExistence type="predicted"/>
<dbReference type="PROSITE" id="PS50102">
    <property type="entry name" value="RRM"/>
    <property type="match status" value="2"/>
</dbReference>
<dbReference type="CDD" id="cd12330">
    <property type="entry name" value="RRM2_Hrp1p"/>
    <property type="match status" value="1"/>
</dbReference>
<keyword evidence="7" id="KW-1185">Reference proteome</keyword>
<organism evidence="6 7">
    <name type="scientific">Lachancea lanzarotensis</name>
    <dbReference type="NCBI Taxonomy" id="1245769"/>
    <lineage>
        <taxon>Eukaryota</taxon>
        <taxon>Fungi</taxon>
        <taxon>Dikarya</taxon>
        <taxon>Ascomycota</taxon>
        <taxon>Saccharomycotina</taxon>
        <taxon>Saccharomycetes</taxon>
        <taxon>Saccharomycetales</taxon>
        <taxon>Saccharomycetaceae</taxon>
        <taxon>Lachancea</taxon>
    </lineage>
</organism>
<name>A0A0C7MXH4_9SACH</name>
<feature type="compositionally biased region" description="Polar residues" evidence="4">
    <location>
        <begin position="460"/>
        <end position="469"/>
    </location>
</feature>
<evidence type="ECO:0000256" key="1">
    <source>
        <dbReference type="ARBA" id="ARBA00022737"/>
    </source>
</evidence>
<feature type="domain" description="RRM" evidence="5">
    <location>
        <begin position="202"/>
        <end position="284"/>
    </location>
</feature>
<dbReference type="InterPro" id="IPR034156">
    <property type="entry name" value="Hrp1_RRM1"/>
</dbReference>
<protein>
    <submittedName>
        <fullName evidence="6">LALA0S05e04786g1_1</fullName>
    </submittedName>
</protein>
<keyword evidence="2 3" id="KW-0694">RNA-binding</keyword>
<feature type="compositionally biased region" description="Low complexity" evidence="4">
    <location>
        <begin position="568"/>
        <end position="582"/>
    </location>
</feature>
<feature type="compositionally biased region" description="Low complexity" evidence="4">
    <location>
        <begin position="19"/>
        <end position="34"/>
    </location>
</feature>
<gene>
    <name evidence="6" type="ORF">LALA0_S05e04786g</name>
</gene>
<sequence length="582" mass="63982">MSFSDDEDFNDIYGDDSNDASNTTSTTTATTAAAEPAKSELTNDSAPASNSAETATNEGSAAAAPVSSGTSSLDQLAALQALSSNLNQLQQAANGGAASTETPQQQQQQPTQGQTSTQIQGQSNDTASLTPTGSSAPALPSIPSMPGMPGMPGMPAMPGMPNMQQWQQLQQLQQNMPQFQQAASQAAIQEKTNKADLSRDICKMFIGGLNWETTEDNLKDYFTKYGVVTDLKIMRDNATGRSRGFGFLTFAEASSVDEVVKTQHILDGKVIDPKRAIPREEQDKTGKIFVGGIGPDVRPKEFEEFFSQWGTIIDAQLMLDKDTGRSRGFGFITYDTPDAVDRVCENKFIEFKGKRIEIKRAEPRHLQKQMQQQKTQTFGGSSQFNMFQNPMMGSFNPMFNPQAMAEYYNKMQEYYAQMQQQTGVDYSQMYQQQMQQMQQMMGGMMPGMGAMPGMPSGQSETPTQESSDVPTIGSEERFEEGDDNGERDVDRRAASPPINAPRGPRMGGSRGDNRDGGREFNRDSNRDYNRDNSRDNGRDGSRDGNRGNYRSGFRNRGGRSGYRGGRSGYSRRNNNGYHPYST</sequence>
<feature type="domain" description="RRM" evidence="5">
    <location>
        <begin position="286"/>
        <end position="363"/>
    </location>
</feature>
<dbReference type="Gene3D" id="3.30.70.330">
    <property type="match status" value="2"/>
</dbReference>
<dbReference type="GO" id="GO:0006417">
    <property type="term" value="P:regulation of translation"/>
    <property type="evidence" value="ECO:0007669"/>
    <property type="project" value="TreeGrafter"/>
</dbReference>
<feature type="region of interest" description="Disordered" evidence="4">
    <location>
        <begin position="90"/>
        <end position="161"/>
    </location>
</feature>
<accession>A0A0C7MXH4</accession>
<evidence type="ECO:0000313" key="7">
    <source>
        <dbReference type="Proteomes" id="UP000054304"/>
    </source>
</evidence>